<dbReference type="InterPro" id="IPR001107">
    <property type="entry name" value="Band_7"/>
</dbReference>
<comment type="function">
    <text evidence="6">HflC and HflK could encode or regulate a protease.</text>
</comment>
<proteinExistence type="inferred from homology"/>
<evidence type="ECO:0000256" key="3">
    <source>
        <dbReference type="ARBA" id="ARBA00022692"/>
    </source>
</evidence>
<comment type="similarity">
    <text evidence="2 6">Belongs to the band 7/mec-2 family. HflK subfamily.</text>
</comment>
<comment type="subcellular location">
    <subcellularLocation>
        <location evidence="1">Membrane</location>
        <topology evidence="1">Single-pass membrane protein</topology>
    </subcellularLocation>
</comment>
<keyword evidence="5" id="KW-0472">Membrane</keyword>
<dbReference type="NCBIfam" id="TIGR01933">
    <property type="entry name" value="hflK"/>
    <property type="match status" value="1"/>
</dbReference>
<reference evidence="9 10" key="1">
    <citation type="journal article" date="2005" name="Nucleic Acids Res.">
        <title>Genomic blueprint of Hahella chejuensis, a marine microbe producing an algicidal agent.</title>
        <authorList>
            <person name="Jeong H."/>
            <person name="Yim J.H."/>
            <person name="Lee C."/>
            <person name="Choi S.-H."/>
            <person name="Park Y.K."/>
            <person name="Yoon S.H."/>
            <person name="Hur C.-G."/>
            <person name="Kang H.-Y."/>
            <person name="Kim D."/>
            <person name="Lee H.H."/>
            <person name="Park K.H."/>
            <person name="Park S.-H."/>
            <person name="Park H.-S."/>
            <person name="Lee H.K."/>
            <person name="Oh T.K."/>
            <person name="Kim J.F."/>
        </authorList>
    </citation>
    <scope>NUCLEOTIDE SEQUENCE [LARGE SCALE GENOMIC DNA]</scope>
    <source>
        <strain evidence="9 10">KCTC 2396</strain>
    </source>
</reference>
<dbReference type="Pfam" id="PF12221">
    <property type="entry name" value="HflK_N"/>
    <property type="match status" value="1"/>
</dbReference>
<keyword evidence="3" id="KW-0812">Transmembrane</keyword>
<feature type="region of interest" description="Disordered" evidence="7">
    <location>
        <begin position="363"/>
        <end position="388"/>
    </location>
</feature>
<keyword evidence="10" id="KW-1185">Reference proteome</keyword>
<dbReference type="OrthoDB" id="9779595at2"/>
<dbReference type="HOGENOM" id="CLU_039173_1_0_6"/>
<evidence type="ECO:0000259" key="8">
    <source>
        <dbReference type="SMART" id="SM00244"/>
    </source>
</evidence>
<evidence type="ECO:0000256" key="2">
    <source>
        <dbReference type="ARBA" id="ARBA00006971"/>
    </source>
</evidence>
<dbReference type="SUPFAM" id="SSF117892">
    <property type="entry name" value="Band 7/SPFH domain"/>
    <property type="match status" value="1"/>
</dbReference>
<evidence type="ECO:0000256" key="5">
    <source>
        <dbReference type="ARBA" id="ARBA00023136"/>
    </source>
</evidence>
<accession>Q2SBC4</accession>
<evidence type="ECO:0000313" key="9">
    <source>
        <dbReference type="EMBL" id="ABC32050.1"/>
    </source>
</evidence>
<dbReference type="InterPro" id="IPR010201">
    <property type="entry name" value="HflK"/>
</dbReference>
<feature type="region of interest" description="Disordered" evidence="7">
    <location>
        <begin position="1"/>
        <end position="32"/>
    </location>
</feature>
<dbReference type="Proteomes" id="UP000000238">
    <property type="component" value="Chromosome"/>
</dbReference>
<organism evidence="9 10">
    <name type="scientific">Hahella chejuensis (strain KCTC 2396)</name>
    <dbReference type="NCBI Taxonomy" id="349521"/>
    <lineage>
        <taxon>Bacteria</taxon>
        <taxon>Pseudomonadati</taxon>
        <taxon>Pseudomonadota</taxon>
        <taxon>Gammaproteobacteria</taxon>
        <taxon>Oceanospirillales</taxon>
        <taxon>Hahellaceae</taxon>
        <taxon>Hahella</taxon>
    </lineage>
</organism>
<dbReference type="PANTHER" id="PTHR43327">
    <property type="entry name" value="STOMATIN-LIKE PROTEIN 2, MITOCHONDRIAL"/>
    <property type="match status" value="1"/>
</dbReference>
<evidence type="ECO:0000256" key="4">
    <source>
        <dbReference type="ARBA" id="ARBA00022989"/>
    </source>
</evidence>
<protein>
    <recommendedName>
        <fullName evidence="6">Protein HflK</fullName>
    </recommendedName>
</protein>
<dbReference type="Gene3D" id="3.30.479.30">
    <property type="entry name" value="Band 7 domain"/>
    <property type="match status" value="1"/>
</dbReference>
<dbReference type="KEGG" id="hch:HCH_05381"/>
<dbReference type="InterPro" id="IPR020980">
    <property type="entry name" value="Membrane_HflK_N"/>
</dbReference>
<dbReference type="InterPro" id="IPR036013">
    <property type="entry name" value="Band_7/SPFH_dom_sf"/>
</dbReference>
<dbReference type="Pfam" id="PF01145">
    <property type="entry name" value="Band_7"/>
    <property type="match status" value="1"/>
</dbReference>
<sequence length="388" mass="42500">MAWNEPGGNNNQDPWGSGRRGNKNDGPPDLDEVIRKGLEKVGGLFGGKSSRGGSSGGGGVSGGVAAIIIVVLVLLAVSSSVFRVDEKENAIVLRFGKYLDTRQPGLQFKIPLIDQVFIEEVTSVRNQKKKGHMLTEDENIVDIDLTVQYVIGDLRKYTLVMRDPVTTLDFAIDSALRHEVGSESMDKVLTEGRAILAINVQDRLQRYLDFYGSGIEVKKVNINAAQPPAAVKSAFEEVQRAKEDEQKVINRAQAYKNQVVPEARGKAQRVIEEAKAYRDQVIAQAEGETQRFLKVLEVYESAPGVTRERLYIDTMEKVLSGSSKVLVDQGQGNNIMYLPLDKMLNRADAAPAAGAIIPRNVDTGSSGASRAVEDFRSRNEVLSRSRGQ</sequence>
<dbReference type="RefSeq" id="WP_011399114.1">
    <property type="nucleotide sequence ID" value="NC_007645.1"/>
</dbReference>
<dbReference type="SMART" id="SM00244">
    <property type="entry name" value="PHB"/>
    <property type="match status" value="1"/>
</dbReference>
<dbReference type="InterPro" id="IPR050710">
    <property type="entry name" value="Band7/mec-2_domain"/>
</dbReference>
<dbReference type="eggNOG" id="COG0330">
    <property type="taxonomic scope" value="Bacteria"/>
</dbReference>
<comment type="subunit">
    <text evidence="6">HflC and HflK may interact to form a multimeric complex.</text>
</comment>
<dbReference type="PANTHER" id="PTHR43327:SF2">
    <property type="entry name" value="MODULATOR OF FTSH PROTEASE HFLK"/>
    <property type="match status" value="1"/>
</dbReference>
<feature type="compositionally biased region" description="Basic and acidic residues" evidence="7">
    <location>
        <begin position="371"/>
        <end position="388"/>
    </location>
</feature>
<dbReference type="AlphaFoldDB" id="Q2SBC4"/>
<feature type="domain" description="Band 7" evidence="8">
    <location>
        <begin position="79"/>
        <end position="239"/>
    </location>
</feature>
<dbReference type="InterPro" id="IPR001972">
    <property type="entry name" value="Stomatin_HflK_fam"/>
</dbReference>
<evidence type="ECO:0000256" key="1">
    <source>
        <dbReference type="ARBA" id="ARBA00004167"/>
    </source>
</evidence>
<evidence type="ECO:0000313" key="10">
    <source>
        <dbReference type="Proteomes" id="UP000000238"/>
    </source>
</evidence>
<dbReference type="GO" id="GO:0016020">
    <property type="term" value="C:membrane"/>
    <property type="evidence" value="ECO:0007669"/>
    <property type="project" value="UniProtKB-SubCell"/>
</dbReference>
<dbReference type="CDD" id="cd03404">
    <property type="entry name" value="SPFH_HflK"/>
    <property type="match status" value="1"/>
</dbReference>
<dbReference type="STRING" id="349521.HCH_05381"/>
<name>Q2SBC4_HAHCH</name>
<gene>
    <name evidence="9" type="primary">hflK</name>
    <name evidence="9" type="ordered locus">HCH_05381</name>
</gene>
<dbReference type="EMBL" id="CP000155">
    <property type="protein sequence ID" value="ABC32050.1"/>
    <property type="molecule type" value="Genomic_DNA"/>
</dbReference>
<evidence type="ECO:0000256" key="7">
    <source>
        <dbReference type="SAM" id="MobiDB-lite"/>
    </source>
</evidence>
<dbReference type="PRINTS" id="PR00721">
    <property type="entry name" value="STOMATIN"/>
</dbReference>
<evidence type="ECO:0000256" key="6">
    <source>
        <dbReference type="RuleBase" id="RU364113"/>
    </source>
</evidence>
<keyword evidence="4" id="KW-1133">Transmembrane helix</keyword>